<accession>A0ABW4BNF8</accession>
<feature type="domain" description="Glycosyltransferase 2-like" evidence="1">
    <location>
        <begin position="3"/>
        <end position="161"/>
    </location>
</feature>
<dbReference type="Proteomes" id="UP001597191">
    <property type="component" value="Unassembled WGS sequence"/>
</dbReference>
<organism evidence="2 3">
    <name type="scientific">Lapidilactobacillus gannanensis</name>
    <dbReference type="NCBI Taxonomy" id="2486002"/>
    <lineage>
        <taxon>Bacteria</taxon>
        <taxon>Bacillati</taxon>
        <taxon>Bacillota</taxon>
        <taxon>Bacilli</taxon>
        <taxon>Lactobacillales</taxon>
        <taxon>Lactobacillaceae</taxon>
        <taxon>Lapidilactobacillus</taxon>
    </lineage>
</organism>
<dbReference type="CDD" id="cd04196">
    <property type="entry name" value="GT_2_like_d"/>
    <property type="match status" value="1"/>
</dbReference>
<proteinExistence type="predicted"/>
<comment type="caution">
    <text evidence="2">The sequence shown here is derived from an EMBL/GenBank/DDBJ whole genome shotgun (WGS) entry which is preliminary data.</text>
</comment>
<dbReference type="InterPro" id="IPR001173">
    <property type="entry name" value="Glyco_trans_2-like"/>
</dbReference>
<evidence type="ECO:0000313" key="2">
    <source>
        <dbReference type="EMBL" id="MFD1411454.1"/>
    </source>
</evidence>
<dbReference type="PANTHER" id="PTHR22916">
    <property type="entry name" value="GLYCOSYLTRANSFERASE"/>
    <property type="match status" value="1"/>
</dbReference>
<evidence type="ECO:0000313" key="3">
    <source>
        <dbReference type="Proteomes" id="UP001597191"/>
    </source>
</evidence>
<dbReference type="EMBL" id="JBHTOH010000076">
    <property type="protein sequence ID" value="MFD1411454.1"/>
    <property type="molecule type" value="Genomic_DNA"/>
</dbReference>
<gene>
    <name evidence="2" type="ORF">ACFQ4R_07640</name>
</gene>
<dbReference type="RefSeq" id="WP_125651218.1">
    <property type="nucleotide sequence ID" value="NZ_JBHTOH010000076.1"/>
</dbReference>
<reference evidence="3" key="1">
    <citation type="journal article" date="2019" name="Int. J. Syst. Evol. Microbiol.">
        <title>The Global Catalogue of Microorganisms (GCM) 10K type strain sequencing project: providing services to taxonomists for standard genome sequencing and annotation.</title>
        <authorList>
            <consortium name="The Broad Institute Genomics Platform"/>
            <consortium name="The Broad Institute Genome Sequencing Center for Infectious Disease"/>
            <person name="Wu L."/>
            <person name="Ma J."/>
        </authorList>
    </citation>
    <scope>NUCLEOTIDE SEQUENCE [LARGE SCALE GENOMIC DNA]</scope>
    <source>
        <strain evidence="3">CCM 8937</strain>
    </source>
</reference>
<keyword evidence="3" id="KW-1185">Reference proteome</keyword>
<dbReference type="PANTHER" id="PTHR22916:SF3">
    <property type="entry name" value="UDP-GLCNAC:BETAGAL BETA-1,3-N-ACETYLGLUCOSAMINYLTRANSFERASE-LIKE PROTEIN 1"/>
    <property type="match status" value="1"/>
</dbReference>
<protein>
    <submittedName>
        <fullName evidence="2">Glycosyltransferase family 2 protein</fullName>
    </submittedName>
</protein>
<sequence>MISVCMATYNGANSVKRQLDSILEQLPSGSEIVIVDDGSTDTTLEITTNLQGTSTIDIRVFVNKTNMGPIKSFEKALSFARGDYIFLSDQDDIWLSNKVSEVMQAFHQGADLVVHDGIVVDGDLKVIDQSWNHYNHNELNQGIVNNILRNGYTGAMMAISKSLVHLALPFPNDIPMHDQWLFAVAKLNKLKVTIIDEPLMQYVRHGNNVTGMKKRRKIVMLQDRLTLIKLIVKYRLNRSH</sequence>
<name>A0ABW4BNF8_9LACO</name>
<dbReference type="Pfam" id="PF00535">
    <property type="entry name" value="Glycos_transf_2"/>
    <property type="match status" value="1"/>
</dbReference>
<dbReference type="Gene3D" id="3.90.550.10">
    <property type="entry name" value="Spore Coat Polysaccharide Biosynthesis Protein SpsA, Chain A"/>
    <property type="match status" value="1"/>
</dbReference>
<dbReference type="SUPFAM" id="SSF53448">
    <property type="entry name" value="Nucleotide-diphospho-sugar transferases"/>
    <property type="match status" value="1"/>
</dbReference>
<dbReference type="InterPro" id="IPR029044">
    <property type="entry name" value="Nucleotide-diphossugar_trans"/>
</dbReference>
<evidence type="ECO:0000259" key="1">
    <source>
        <dbReference type="Pfam" id="PF00535"/>
    </source>
</evidence>